<dbReference type="InterPro" id="IPR050713">
    <property type="entry name" value="RTP_Phos/Ushers"/>
</dbReference>
<reference evidence="12 13" key="1">
    <citation type="journal article" date="2022" name="Nat. Ecol. Evol.">
        <title>A masculinizing supergene underlies an exaggerated male reproductive morph in a spider.</title>
        <authorList>
            <person name="Hendrickx F."/>
            <person name="De Corte Z."/>
            <person name="Sonet G."/>
            <person name="Van Belleghem S.M."/>
            <person name="Kostlbacher S."/>
            <person name="Vangestel C."/>
        </authorList>
    </citation>
    <scope>NUCLEOTIDE SEQUENCE [LARGE SCALE GENOMIC DNA]</scope>
    <source>
        <strain evidence="12">W744_W776</strain>
    </source>
</reference>
<dbReference type="PANTHER" id="PTHR46957">
    <property type="entry name" value="CYTOKINE RECEPTOR"/>
    <property type="match status" value="1"/>
</dbReference>
<feature type="region of interest" description="Disordered" evidence="8">
    <location>
        <begin position="911"/>
        <end position="936"/>
    </location>
</feature>
<dbReference type="SUPFAM" id="SSF49265">
    <property type="entry name" value="Fibronectin type III"/>
    <property type="match status" value="4"/>
</dbReference>
<keyword evidence="3" id="KW-0732">Signal</keyword>
<feature type="transmembrane region" description="Helical" evidence="9">
    <location>
        <begin position="7"/>
        <end position="25"/>
    </location>
</feature>
<dbReference type="EMBL" id="JAFNEN010000068">
    <property type="protein sequence ID" value="KAG8196560.1"/>
    <property type="molecule type" value="Genomic_DNA"/>
</dbReference>
<name>A0AAV6VID4_9ARAC</name>
<dbReference type="InterPro" id="IPR013783">
    <property type="entry name" value="Ig-like_fold"/>
</dbReference>
<evidence type="ECO:0000256" key="6">
    <source>
        <dbReference type="ARBA" id="ARBA00023170"/>
    </source>
</evidence>
<comment type="subcellular location">
    <subcellularLocation>
        <location evidence="1">Membrane</location>
        <topology evidence="1">Single-pass type I membrane protein</topology>
    </subcellularLocation>
</comment>
<dbReference type="PROSITE" id="PS50835">
    <property type="entry name" value="IG_LIKE"/>
    <property type="match status" value="1"/>
</dbReference>
<comment type="caution">
    <text evidence="12">The sequence shown here is derived from an EMBL/GenBank/DDBJ whole genome shotgun (WGS) entry which is preliminary data.</text>
</comment>
<feature type="transmembrane region" description="Helical" evidence="9">
    <location>
        <begin position="839"/>
        <end position="861"/>
    </location>
</feature>
<dbReference type="SMART" id="SM00409">
    <property type="entry name" value="IG"/>
    <property type="match status" value="1"/>
</dbReference>
<dbReference type="Pfam" id="PF00041">
    <property type="entry name" value="fn3"/>
    <property type="match status" value="4"/>
</dbReference>
<evidence type="ECO:0000256" key="8">
    <source>
        <dbReference type="SAM" id="MobiDB-lite"/>
    </source>
</evidence>
<keyword evidence="2 9" id="KW-0812">Transmembrane</keyword>
<dbReference type="SMART" id="SM00060">
    <property type="entry name" value="FN3"/>
    <property type="match status" value="5"/>
</dbReference>
<dbReference type="InterPro" id="IPR036116">
    <property type="entry name" value="FN3_sf"/>
</dbReference>
<protein>
    <recommendedName>
        <fullName evidence="14">Cytokine receptor</fullName>
    </recommendedName>
</protein>
<evidence type="ECO:0000313" key="12">
    <source>
        <dbReference type="EMBL" id="KAG8196560.1"/>
    </source>
</evidence>
<dbReference type="GO" id="GO:0016020">
    <property type="term" value="C:membrane"/>
    <property type="evidence" value="ECO:0007669"/>
    <property type="project" value="UniProtKB-SubCell"/>
</dbReference>
<keyword evidence="13" id="KW-1185">Reference proteome</keyword>
<evidence type="ECO:0000259" key="11">
    <source>
        <dbReference type="PROSITE" id="PS50853"/>
    </source>
</evidence>
<dbReference type="PANTHER" id="PTHR46957:SF3">
    <property type="entry name" value="CYTOKINE RECEPTOR"/>
    <property type="match status" value="1"/>
</dbReference>
<dbReference type="InterPro" id="IPR015321">
    <property type="entry name" value="TypeI_recpt_CBD"/>
</dbReference>
<evidence type="ECO:0000256" key="5">
    <source>
        <dbReference type="ARBA" id="ARBA00023136"/>
    </source>
</evidence>
<dbReference type="InterPro" id="IPR007110">
    <property type="entry name" value="Ig-like_dom"/>
</dbReference>
<evidence type="ECO:0000256" key="4">
    <source>
        <dbReference type="ARBA" id="ARBA00022989"/>
    </source>
</evidence>
<accession>A0AAV6VID4</accession>
<feature type="domain" description="Fibronectin type-III" evidence="11">
    <location>
        <begin position="542"/>
        <end position="640"/>
    </location>
</feature>
<evidence type="ECO:0000256" key="3">
    <source>
        <dbReference type="ARBA" id="ARBA00022729"/>
    </source>
</evidence>
<feature type="domain" description="Fibronectin type-III" evidence="11">
    <location>
        <begin position="347"/>
        <end position="442"/>
    </location>
</feature>
<dbReference type="Gene3D" id="2.60.40.10">
    <property type="entry name" value="Immunoglobulins"/>
    <property type="match status" value="7"/>
</dbReference>
<feature type="region of interest" description="Disordered" evidence="8">
    <location>
        <begin position="975"/>
        <end position="997"/>
    </location>
</feature>
<feature type="domain" description="Ig-like" evidence="10">
    <location>
        <begin position="34"/>
        <end position="115"/>
    </location>
</feature>
<keyword evidence="7" id="KW-0325">Glycoprotein</keyword>
<dbReference type="Pfam" id="PF09240">
    <property type="entry name" value="IL6Ra-bind"/>
    <property type="match status" value="1"/>
</dbReference>
<organism evidence="12 13">
    <name type="scientific">Oedothorax gibbosus</name>
    <dbReference type="NCBI Taxonomy" id="931172"/>
    <lineage>
        <taxon>Eukaryota</taxon>
        <taxon>Metazoa</taxon>
        <taxon>Ecdysozoa</taxon>
        <taxon>Arthropoda</taxon>
        <taxon>Chelicerata</taxon>
        <taxon>Arachnida</taxon>
        <taxon>Araneae</taxon>
        <taxon>Araneomorphae</taxon>
        <taxon>Entelegynae</taxon>
        <taxon>Araneoidea</taxon>
        <taxon>Linyphiidae</taxon>
        <taxon>Erigoninae</taxon>
        <taxon>Oedothorax</taxon>
    </lineage>
</organism>
<feature type="domain" description="Fibronectin type-III" evidence="11">
    <location>
        <begin position="237"/>
        <end position="338"/>
    </location>
</feature>
<sequence length="1437" mass="160265">MKLSDSSFDILLFISIISIFIYSVSTTCISTIHPYGDSTQDYNIQVGGNLIVDCILNEGPLPDIEIPVNSSYLAFKKDGHDPFLTENTVTVNSRKARLTIPNARVEDSGVYYCLILLPKENKPVCLTEINVGYPPQNVSNFKCISRNLDNLTCTWDVKPNPIRTNYTLKKLLFNSANYAQDCPQRNYSTFCQWRDDTDPPYDKMPGNKTFVVTGNNSLGSIENVFILDHYELVIPNSPENLSGDEIGKNYISVRWEPPTMTPVVTKPVLYYQLWLQELRSTKEDKIVVEAGTETFSYTFDNLIPYYMYNISVRCRVNYTEKEDMWSTIVSQIFRTKADVPYSIPEVNSQAFVIHNYGIYRNTTLYWKPISKRSYNGEDFHYHIVYYQNNHPKTSSQSVKSKTPHVQVGHLHNNTAYTLHIHSANSEGISQGFQTIVIDERDKILPSVKDIRAISNGIGHYNLSWSKASSSYPVNYTVFWCEGRKPGQCDGPIQWREKTVEDTSFSLVVADVNSNFQFAIATGQNNRSSGMQWASCIVPRKAPLGQIPITHIEPFPHALEVRWKLDCEAQKSVIDRYVITFCKEGKHCSEAVSTSDSLSYMLDNLHPYSNYSIKLRAFNKENKPSEDTDEMYQQTSSTKPADPPRNLNIFSTTKSSFIISWLPPLKPNGIITDYCIYINEARSCMTHGHCQNCKFQVNNLKEYTSYNVSVEACVRGDCSRSLPVSVMTDVGVPGKMHPPLIEKINTTHLKLSWSDPFLTNGPIDTFEIQWLQVDSENKTLYRFFISRSAIIKVECPNVLEGGMTYQFSVRAANAKDDGTMLFGPFSEPAKETTCVMSQGLAMIIGVAIGGTFASAIFLLLLYKLIKWMIEKIHQVKNIAVRLPKELEGPETNPLNNYDRSFKNGLVQGIQNGKPNLSLELDDNKNRHGSGSSQFSHTSTDELIFKNGKCTKFGRKPSGDSSGCSSMTSNATTRLQLSSDSGTESDFNVPSSPDSISNEQKTHMPILMEIRDAPETSGGKSGVVFNGPIDKYNGFMSGMVLKVEHPYSKFGINGSVTSSKPCQINPLVLYSCNLANSEPSVFEAQAYNAINPSRPLYSKVGFAKSSGDILSINKEMGYSKFGLNDQDGFSIDGDIMNSVVGNAVYTDNAHQYQFVSKSMPNFRKRMNSSMYPIDCKDSRNGESRGCVEIPLSNRPFTGYVQVGDIRNMAKVEADNLSLSTCSIEEDSSPLQIPENLVDELSDVSSVWTTGLFKHPPIDIAEDAYSPTKSGHHQNGGLTLPSSLSPSSGCVYVHPSSSTDNGFRVSVKEDNHNPSNFQNIETSVVGQRPERQSDLTRPPEVLLNPVNVRNGYVPFSAMSSLCVPNPPVTVPLSIFPGDISTDQNYITPSNKGDMKLLQKGLMPGTRPVSHSTGSKIHQISSPIKHILKPLPKMESEICEV</sequence>
<dbReference type="InterPro" id="IPR003961">
    <property type="entry name" value="FN3_dom"/>
</dbReference>
<keyword evidence="4 9" id="KW-1133">Transmembrane helix</keyword>
<feature type="domain" description="Fibronectin type-III" evidence="11">
    <location>
        <begin position="734"/>
        <end position="836"/>
    </location>
</feature>
<keyword evidence="5 9" id="KW-0472">Membrane</keyword>
<dbReference type="SUPFAM" id="SSF48726">
    <property type="entry name" value="Immunoglobulin"/>
    <property type="match status" value="1"/>
</dbReference>
<dbReference type="InterPro" id="IPR036179">
    <property type="entry name" value="Ig-like_dom_sf"/>
</dbReference>
<evidence type="ECO:0008006" key="14">
    <source>
        <dbReference type="Google" id="ProtNLM"/>
    </source>
</evidence>
<evidence type="ECO:0000259" key="10">
    <source>
        <dbReference type="PROSITE" id="PS50835"/>
    </source>
</evidence>
<dbReference type="InterPro" id="IPR003599">
    <property type="entry name" value="Ig_sub"/>
</dbReference>
<evidence type="ECO:0000256" key="1">
    <source>
        <dbReference type="ARBA" id="ARBA00004479"/>
    </source>
</evidence>
<gene>
    <name evidence="12" type="ORF">JTE90_003574</name>
</gene>
<evidence type="ECO:0000256" key="9">
    <source>
        <dbReference type="SAM" id="Phobius"/>
    </source>
</evidence>
<feature type="region of interest" description="Disordered" evidence="8">
    <location>
        <begin position="622"/>
        <end position="645"/>
    </location>
</feature>
<evidence type="ECO:0000313" key="13">
    <source>
        <dbReference type="Proteomes" id="UP000827092"/>
    </source>
</evidence>
<dbReference type="PROSITE" id="PS50853">
    <property type="entry name" value="FN3"/>
    <property type="match status" value="5"/>
</dbReference>
<feature type="domain" description="Fibronectin type-III" evidence="11">
    <location>
        <begin position="642"/>
        <end position="732"/>
    </location>
</feature>
<evidence type="ECO:0000256" key="7">
    <source>
        <dbReference type="ARBA" id="ARBA00023180"/>
    </source>
</evidence>
<proteinExistence type="predicted"/>
<evidence type="ECO:0000256" key="2">
    <source>
        <dbReference type="ARBA" id="ARBA00022692"/>
    </source>
</evidence>
<dbReference type="Proteomes" id="UP000827092">
    <property type="component" value="Unassembled WGS sequence"/>
</dbReference>
<keyword evidence="6" id="KW-0675">Receptor</keyword>
<dbReference type="CDD" id="cd00063">
    <property type="entry name" value="FN3"/>
    <property type="match status" value="5"/>
</dbReference>
<feature type="compositionally biased region" description="Polar residues" evidence="8">
    <location>
        <begin position="927"/>
        <end position="936"/>
    </location>
</feature>